<dbReference type="SUPFAM" id="SSF55031">
    <property type="entry name" value="Bacterial exopeptidase dimerisation domain"/>
    <property type="match status" value="1"/>
</dbReference>
<dbReference type="GO" id="GO:0046872">
    <property type="term" value="F:metal ion binding"/>
    <property type="evidence" value="ECO:0007669"/>
    <property type="project" value="UniProtKB-KW"/>
</dbReference>
<dbReference type="InterPro" id="IPR036264">
    <property type="entry name" value="Bact_exopeptidase_dim_dom"/>
</dbReference>
<dbReference type="PANTHER" id="PTHR43808:SF8">
    <property type="entry name" value="PEPTIDASE M20 DIMERISATION DOMAIN-CONTAINING PROTEIN"/>
    <property type="match status" value="1"/>
</dbReference>
<keyword evidence="5" id="KW-0862">Zinc</keyword>
<evidence type="ECO:0000256" key="2">
    <source>
        <dbReference type="ARBA" id="ARBA00006247"/>
    </source>
</evidence>
<protein>
    <submittedName>
        <fullName evidence="7">M20/M25/M40 family metallo-hydrolase</fullName>
    </submittedName>
</protein>
<dbReference type="Gene3D" id="3.30.70.360">
    <property type="match status" value="1"/>
</dbReference>
<dbReference type="Gene3D" id="3.40.630.10">
    <property type="entry name" value="Zn peptidases"/>
    <property type="match status" value="1"/>
</dbReference>
<comment type="similarity">
    <text evidence="2">Belongs to the peptidase M20A family.</text>
</comment>
<reference evidence="7" key="1">
    <citation type="submission" date="2019-09" db="EMBL/GenBank/DDBJ databases">
        <title>Characterisation of the sponge microbiome using genome-centric metagenomics.</title>
        <authorList>
            <person name="Engelberts J.P."/>
            <person name="Robbins S.J."/>
            <person name="De Goeij J.M."/>
            <person name="Aranda M."/>
            <person name="Bell S.C."/>
            <person name="Webster N.S."/>
        </authorList>
    </citation>
    <scope>NUCLEOTIDE SEQUENCE</scope>
    <source>
        <strain evidence="7">SB0675_bin_29</strain>
    </source>
</reference>
<evidence type="ECO:0000313" key="7">
    <source>
        <dbReference type="EMBL" id="MYH61200.1"/>
    </source>
</evidence>
<dbReference type="EMBL" id="VYDA01000204">
    <property type="protein sequence ID" value="MYH61200.1"/>
    <property type="molecule type" value="Genomic_DNA"/>
</dbReference>
<sequence>MATPIYDRPTDLLRTLVRYDTTNPPGNEAECIGFLNGLLQEAGLATTLLAKDQKRPNLVARLPGRGEAPGLVLQGHVDVVTTANQDWQHDPFGAELIEGEVWGRGSLDMKSGVTMMMCAVLRAAAEGRTPAGDIILTVMSDEEAGSDYGARFLTEEHPEQFEGARYAIGEGGGSAQYLGEQRYYPLMVAEKQVCWLQTRITGPGGHGSTPLRDGAMARLGSLLTTLNSNRLPVHVTPAMEQMLPALAEHAPDHLAEAALALLDPARTDATLDQMAAEGRPQARSLDALLHNTVNATVVGGGIKTNVIPSEITLELDGRILPGFSSDDLIAELHELLGKDLQFDIIRHDPGQSELNMGLYPLLKEIVEELDPDGVVIPSMVGGFTDGRMFSRLGIQNYGFLPMKLPPGTNFSATVHAADERVPAEALEFGVQAVSTILERYGHDGAD</sequence>
<evidence type="ECO:0000256" key="4">
    <source>
        <dbReference type="ARBA" id="ARBA00022801"/>
    </source>
</evidence>
<dbReference type="Pfam" id="PF01546">
    <property type="entry name" value="Peptidase_M20"/>
    <property type="match status" value="1"/>
</dbReference>
<dbReference type="AlphaFoldDB" id="A0A6B1FY71"/>
<evidence type="ECO:0000256" key="1">
    <source>
        <dbReference type="ARBA" id="ARBA00001947"/>
    </source>
</evidence>
<dbReference type="SUPFAM" id="SSF53187">
    <property type="entry name" value="Zn-dependent exopeptidases"/>
    <property type="match status" value="1"/>
</dbReference>
<evidence type="ECO:0000256" key="3">
    <source>
        <dbReference type="ARBA" id="ARBA00022723"/>
    </source>
</evidence>
<dbReference type="PANTHER" id="PTHR43808">
    <property type="entry name" value="ACETYLORNITHINE DEACETYLASE"/>
    <property type="match status" value="1"/>
</dbReference>
<comment type="cofactor">
    <cofactor evidence="1">
        <name>Zn(2+)</name>
        <dbReference type="ChEBI" id="CHEBI:29105"/>
    </cofactor>
</comment>
<keyword evidence="3" id="KW-0479">Metal-binding</keyword>
<dbReference type="InterPro" id="IPR011650">
    <property type="entry name" value="Peptidase_M20_dimer"/>
</dbReference>
<dbReference type="InterPro" id="IPR050072">
    <property type="entry name" value="Peptidase_M20A"/>
</dbReference>
<gene>
    <name evidence="7" type="ORF">F4148_05390</name>
</gene>
<evidence type="ECO:0000259" key="6">
    <source>
        <dbReference type="Pfam" id="PF07687"/>
    </source>
</evidence>
<accession>A0A6B1FY71</accession>
<evidence type="ECO:0000256" key="5">
    <source>
        <dbReference type="ARBA" id="ARBA00022833"/>
    </source>
</evidence>
<feature type="domain" description="Peptidase M20 dimerisation" evidence="6">
    <location>
        <begin position="189"/>
        <end position="339"/>
    </location>
</feature>
<organism evidence="7">
    <name type="scientific">Caldilineaceae bacterium SB0675_bin_29</name>
    <dbReference type="NCBI Taxonomy" id="2605266"/>
    <lineage>
        <taxon>Bacteria</taxon>
        <taxon>Bacillati</taxon>
        <taxon>Chloroflexota</taxon>
        <taxon>Caldilineae</taxon>
        <taxon>Caldilineales</taxon>
        <taxon>Caldilineaceae</taxon>
    </lineage>
</organism>
<dbReference type="Pfam" id="PF07687">
    <property type="entry name" value="M20_dimer"/>
    <property type="match status" value="1"/>
</dbReference>
<name>A0A6B1FY71_9CHLR</name>
<dbReference type="Gene3D" id="1.10.150.900">
    <property type="match status" value="1"/>
</dbReference>
<dbReference type="InterPro" id="IPR002933">
    <property type="entry name" value="Peptidase_M20"/>
</dbReference>
<keyword evidence="4 7" id="KW-0378">Hydrolase</keyword>
<dbReference type="GO" id="GO:0016787">
    <property type="term" value="F:hydrolase activity"/>
    <property type="evidence" value="ECO:0007669"/>
    <property type="project" value="UniProtKB-KW"/>
</dbReference>
<proteinExistence type="inferred from homology"/>
<comment type="caution">
    <text evidence="7">The sequence shown here is derived from an EMBL/GenBank/DDBJ whole genome shotgun (WGS) entry which is preliminary data.</text>
</comment>